<accession>A0A8K0P701</accession>
<evidence type="ECO:0000259" key="5">
    <source>
        <dbReference type="PROSITE" id="PS50178"/>
    </source>
</evidence>
<organism evidence="6 7">
    <name type="scientific">Ladona fulva</name>
    <name type="common">Scarce chaser dragonfly</name>
    <name type="synonym">Libellula fulva</name>
    <dbReference type="NCBI Taxonomy" id="123851"/>
    <lineage>
        <taxon>Eukaryota</taxon>
        <taxon>Metazoa</taxon>
        <taxon>Ecdysozoa</taxon>
        <taxon>Arthropoda</taxon>
        <taxon>Hexapoda</taxon>
        <taxon>Insecta</taxon>
        <taxon>Pterygota</taxon>
        <taxon>Palaeoptera</taxon>
        <taxon>Odonata</taxon>
        <taxon>Epiprocta</taxon>
        <taxon>Anisoptera</taxon>
        <taxon>Libelluloidea</taxon>
        <taxon>Libellulidae</taxon>
        <taxon>Ladona</taxon>
    </lineage>
</organism>
<keyword evidence="2 4" id="KW-0863">Zinc-finger</keyword>
<evidence type="ECO:0000256" key="1">
    <source>
        <dbReference type="ARBA" id="ARBA00022723"/>
    </source>
</evidence>
<dbReference type="GO" id="GO:0009838">
    <property type="term" value="P:abscission"/>
    <property type="evidence" value="ECO:0007669"/>
    <property type="project" value="TreeGrafter"/>
</dbReference>
<dbReference type="GO" id="GO:0005813">
    <property type="term" value="C:centrosome"/>
    <property type="evidence" value="ECO:0007669"/>
    <property type="project" value="TreeGrafter"/>
</dbReference>
<dbReference type="PANTHER" id="PTHR46603">
    <property type="entry name" value="ABSCISSION/NOCUT CHECKPOINT REGULATOR"/>
    <property type="match status" value="1"/>
</dbReference>
<dbReference type="GO" id="GO:0032266">
    <property type="term" value="F:phosphatidylinositol-3-phosphate binding"/>
    <property type="evidence" value="ECO:0007669"/>
    <property type="project" value="TreeGrafter"/>
</dbReference>
<dbReference type="PROSITE" id="PS50178">
    <property type="entry name" value="ZF_FYVE"/>
    <property type="match status" value="1"/>
</dbReference>
<feature type="domain" description="FYVE-type" evidence="5">
    <location>
        <begin position="20"/>
        <end position="73"/>
    </location>
</feature>
<keyword evidence="3" id="KW-0862">Zinc</keyword>
<proteinExistence type="predicted"/>
<dbReference type="InterPro" id="IPR013083">
    <property type="entry name" value="Znf_RING/FYVE/PHD"/>
</dbReference>
<evidence type="ECO:0000313" key="6">
    <source>
        <dbReference type="EMBL" id="KAG8236181.1"/>
    </source>
</evidence>
<evidence type="ECO:0000256" key="2">
    <source>
        <dbReference type="ARBA" id="ARBA00022771"/>
    </source>
</evidence>
<dbReference type="OrthoDB" id="5407799at2759"/>
<sequence length="220" mass="25148">MKGRGLVTTFKSSGGFLMACHGCATKFGFFEKELGCPNCGYAFCKKCLRHEAKDPKKQGSKMNVCVKCYIKQADMEIAPNAMDKHADKFRKCIETMSESDPTAKYEFNDPKSKFPTMRDAFDHETQKLVERVNKLDEEYKKTRPKVLTEEELKERLNQLEGRPSGSKDPHVAYKLQVKLSETEESEQLMQQLVEEETLNKDLPKAELDLEARLAHLLDEG</sequence>
<dbReference type="GO" id="GO:0032154">
    <property type="term" value="C:cleavage furrow"/>
    <property type="evidence" value="ECO:0007669"/>
    <property type="project" value="TreeGrafter"/>
</dbReference>
<dbReference type="InterPro" id="IPR011011">
    <property type="entry name" value="Znf_FYVE_PHD"/>
</dbReference>
<evidence type="ECO:0000256" key="3">
    <source>
        <dbReference type="ARBA" id="ARBA00022833"/>
    </source>
</evidence>
<feature type="non-terminal residue" evidence="6">
    <location>
        <position position="220"/>
    </location>
</feature>
<dbReference type="GO" id="GO:0044878">
    <property type="term" value="P:mitotic cytokinesis checkpoint signaling"/>
    <property type="evidence" value="ECO:0007669"/>
    <property type="project" value="TreeGrafter"/>
</dbReference>
<evidence type="ECO:0000313" key="7">
    <source>
        <dbReference type="Proteomes" id="UP000792457"/>
    </source>
</evidence>
<comment type="caution">
    <text evidence="6">The sequence shown here is derived from an EMBL/GenBank/DDBJ whole genome shotgun (WGS) entry which is preliminary data.</text>
</comment>
<name>A0A8K0P701_LADFU</name>
<protein>
    <recommendedName>
        <fullName evidence="5">FYVE-type domain-containing protein</fullName>
    </recommendedName>
</protein>
<dbReference type="GO" id="GO:0008270">
    <property type="term" value="F:zinc ion binding"/>
    <property type="evidence" value="ECO:0007669"/>
    <property type="project" value="UniProtKB-KW"/>
</dbReference>
<reference evidence="6" key="2">
    <citation type="submission" date="2017-10" db="EMBL/GenBank/DDBJ databases">
        <title>Ladona fulva Genome sequencing and assembly.</title>
        <authorList>
            <person name="Murali S."/>
            <person name="Richards S."/>
            <person name="Bandaranaike D."/>
            <person name="Bellair M."/>
            <person name="Blankenburg K."/>
            <person name="Chao H."/>
            <person name="Dinh H."/>
            <person name="Doddapaneni H."/>
            <person name="Dugan-Rocha S."/>
            <person name="Elkadiri S."/>
            <person name="Gnanaolivu R."/>
            <person name="Hernandez B."/>
            <person name="Skinner E."/>
            <person name="Javaid M."/>
            <person name="Lee S."/>
            <person name="Li M."/>
            <person name="Ming W."/>
            <person name="Munidasa M."/>
            <person name="Muniz J."/>
            <person name="Nguyen L."/>
            <person name="Hughes D."/>
            <person name="Osuji N."/>
            <person name="Pu L.-L."/>
            <person name="Puazo M."/>
            <person name="Qu C."/>
            <person name="Quiroz J."/>
            <person name="Raj R."/>
            <person name="Weissenberger G."/>
            <person name="Xin Y."/>
            <person name="Zou X."/>
            <person name="Han Y."/>
            <person name="Worley K."/>
            <person name="Muzny D."/>
            <person name="Gibbs R."/>
        </authorList>
    </citation>
    <scope>NUCLEOTIDE SEQUENCE</scope>
    <source>
        <strain evidence="6">Sampled in the wild</strain>
    </source>
</reference>
<dbReference type="SUPFAM" id="SSF57903">
    <property type="entry name" value="FYVE/PHD zinc finger"/>
    <property type="match status" value="1"/>
</dbReference>
<dbReference type="SMART" id="SM00064">
    <property type="entry name" value="FYVE"/>
    <property type="match status" value="1"/>
</dbReference>
<dbReference type="InterPro" id="IPR000306">
    <property type="entry name" value="Znf_FYVE"/>
</dbReference>
<keyword evidence="7" id="KW-1185">Reference proteome</keyword>
<dbReference type="EMBL" id="KZ308994">
    <property type="protein sequence ID" value="KAG8236181.1"/>
    <property type="molecule type" value="Genomic_DNA"/>
</dbReference>
<dbReference type="PANTHER" id="PTHR46603:SF1">
    <property type="entry name" value="ABSCISSION_NOCUT CHECKPOINT REGULATOR"/>
    <property type="match status" value="1"/>
</dbReference>
<dbReference type="Pfam" id="PF01363">
    <property type="entry name" value="FYVE"/>
    <property type="match status" value="1"/>
</dbReference>
<gene>
    <name evidence="6" type="ORF">J437_LFUL013447</name>
</gene>
<keyword evidence="1" id="KW-0479">Metal-binding</keyword>
<dbReference type="AlphaFoldDB" id="A0A8K0P701"/>
<dbReference type="InterPro" id="IPR017455">
    <property type="entry name" value="Znf_FYVE-rel"/>
</dbReference>
<dbReference type="Proteomes" id="UP000792457">
    <property type="component" value="Unassembled WGS sequence"/>
</dbReference>
<dbReference type="GO" id="GO:0030496">
    <property type="term" value="C:midbody"/>
    <property type="evidence" value="ECO:0007669"/>
    <property type="project" value="TreeGrafter"/>
</dbReference>
<evidence type="ECO:0000256" key="4">
    <source>
        <dbReference type="PROSITE-ProRule" id="PRU00091"/>
    </source>
</evidence>
<dbReference type="Gene3D" id="3.30.40.10">
    <property type="entry name" value="Zinc/RING finger domain, C3HC4 (zinc finger)"/>
    <property type="match status" value="1"/>
</dbReference>
<reference evidence="6" key="1">
    <citation type="submission" date="2013-04" db="EMBL/GenBank/DDBJ databases">
        <authorList>
            <person name="Qu J."/>
            <person name="Murali S.C."/>
            <person name="Bandaranaike D."/>
            <person name="Bellair M."/>
            <person name="Blankenburg K."/>
            <person name="Chao H."/>
            <person name="Dinh H."/>
            <person name="Doddapaneni H."/>
            <person name="Downs B."/>
            <person name="Dugan-Rocha S."/>
            <person name="Elkadiri S."/>
            <person name="Gnanaolivu R.D."/>
            <person name="Hernandez B."/>
            <person name="Javaid M."/>
            <person name="Jayaseelan J.C."/>
            <person name="Lee S."/>
            <person name="Li M."/>
            <person name="Ming W."/>
            <person name="Munidasa M."/>
            <person name="Muniz J."/>
            <person name="Nguyen L."/>
            <person name="Ongeri F."/>
            <person name="Osuji N."/>
            <person name="Pu L.-L."/>
            <person name="Puazo M."/>
            <person name="Qu C."/>
            <person name="Quiroz J."/>
            <person name="Raj R."/>
            <person name="Weissenberger G."/>
            <person name="Xin Y."/>
            <person name="Zou X."/>
            <person name="Han Y."/>
            <person name="Richards S."/>
            <person name="Worley K."/>
            <person name="Muzny D."/>
            <person name="Gibbs R."/>
        </authorList>
    </citation>
    <scope>NUCLEOTIDE SEQUENCE</scope>
    <source>
        <strain evidence="6">Sampled in the wild</strain>
    </source>
</reference>